<accession>A0ABT1LE09</accession>
<organism evidence="2 3">
    <name type="scientific">Alsobacter ponti</name>
    <dbReference type="NCBI Taxonomy" id="2962936"/>
    <lineage>
        <taxon>Bacteria</taxon>
        <taxon>Pseudomonadati</taxon>
        <taxon>Pseudomonadota</taxon>
        <taxon>Alphaproteobacteria</taxon>
        <taxon>Hyphomicrobiales</taxon>
        <taxon>Alsobacteraceae</taxon>
        <taxon>Alsobacter</taxon>
    </lineage>
</organism>
<dbReference type="EMBL" id="JANCLU010000014">
    <property type="protein sequence ID" value="MCP8939730.1"/>
    <property type="molecule type" value="Genomic_DNA"/>
</dbReference>
<dbReference type="RefSeq" id="WP_254743629.1">
    <property type="nucleotide sequence ID" value="NZ_JANCLU010000014.1"/>
</dbReference>
<proteinExistence type="predicted"/>
<keyword evidence="1" id="KW-0472">Membrane</keyword>
<keyword evidence="3" id="KW-1185">Reference proteome</keyword>
<sequence length="48" mass="5256">MPHRHRHATHAEPAPARFSLLRASAGERLAMAAGVAAALWLVVLWAMR</sequence>
<comment type="caution">
    <text evidence="2">The sequence shown here is derived from an EMBL/GenBank/DDBJ whole genome shotgun (WGS) entry which is preliminary data.</text>
</comment>
<evidence type="ECO:0000313" key="2">
    <source>
        <dbReference type="EMBL" id="MCP8939730.1"/>
    </source>
</evidence>
<keyword evidence="1" id="KW-0812">Transmembrane</keyword>
<protein>
    <submittedName>
        <fullName evidence="2">Uncharacterized protein</fullName>
    </submittedName>
</protein>
<evidence type="ECO:0000256" key="1">
    <source>
        <dbReference type="SAM" id="Phobius"/>
    </source>
</evidence>
<dbReference type="Proteomes" id="UP001205890">
    <property type="component" value="Unassembled WGS sequence"/>
</dbReference>
<keyword evidence="1" id="KW-1133">Transmembrane helix</keyword>
<gene>
    <name evidence="2" type="ORF">NK718_14470</name>
</gene>
<feature type="transmembrane region" description="Helical" evidence="1">
    <location>
        <begin position="29"/>
        <end position="47"/>
    </location>
</feature>
<name>A0ABT1LE09_9HYPH</name>
<reference evidence="2 3" key="1">
    <citation type="submission" date="2022-07" db="EMBL/GenBank/DDBJ databases">
        <authorList>
            <person name="Li W.-J."/>
            <person name="Deng Q.-Q."/>
        </authorList>
    </citation>
    <scope>NUCLEOTIDE SEQUENCE [LARGE SCALE GENOMIC DNA]</scope>
    <source>
        <strain evidence="2 3">SYSU M60028</strain>
    </source>
</reference>
<evidence type="ECO:0000313" key="3">
    <source>
        <dbReference type="Proteomes" id="UP001205890"/>
    </source>
</evidence>